<evidence type="ECO:0000256" key="1">
    <source>
        <dbReference type="SAM" id="Phobius"/>
    </source>
</evidence>
<dbReference type="RefSeq" id="WP_230739147.1">
    <property type="nucleotide sequence ID" value="NZ_PGCK01000001.1"/>
</dbReference>
<organism evidence="3 4">
    <name type="scientific">Methanooceanicella nereidis</name>
    <dbReference type="NCBI Taxonomy" id="2052831"/>
    <lineage>
        <taxon>Archaea</taxon>
        <taxon>Methanobacteriati</taxon>
        <taxon>Methanobacteriota</taxon>
        <taxon>Stenosarchaea group</taxon>
        <taxon>Methanomicrobia</taxon>
        <taxon>Methanocellales</taxon>
        <taxon>Methanocellaceae</taxon>
        <taxon>Methanooceanicella</taxon>
    </lineage>
</organism>
<proteinExistence type="predicted"/>
<keyword evidence="1" id="KW-0812">Transmembrane</keyword>
<protein>
    <recommendedName>
        <fullName evidence="2">Flavodoxin domain-containing protein</fullName>
    </recommendedName>
</protein>
<evidence type="ECO:0000259" key="2">
    <source>
        <dbReference type="Pfam" id="PF12724"/>
    </source>
</evidence>
<keyword evidence="1" id="KW-1133">Transmembrane helix</keyword>
<evidence type="ECO:0000313" key="4">
    <source>
        <dbReference type="Proteomes" id="UP001320159"/>
    </source>
</evidence>
<gene>
    <name evidence="3" type="ORF">CUJ83_00140</name>
</gene>
<dbReference type="AlphaFoldDB" id="A0AAP2RAF4"/>
<sequence>MELVGRNKRILIVYDTRGGTTNEVVGWIMDGAMSAGAYVEARTPKNVDTLDYDLIVIGSPIYNEEPMGSISDFMAQENLRGKKIALFVVCFAGVFGMRNFMVRKYLDELKGSCAGNIIYETSFDAAMGPWRKLNRAICFDFGKELAGPRRPTQTPLSVI</sequence>
<feature type="domain" description="Flavodoxin" evidence="2">
    <location>
        <begin position="11"/>
        <end position="106"/>
    </location>
</feature>
<dbReference type="Gene3D" id="3.40.50.360">
    <property type="match status" value="1"/>
</dbReference>
<dbReference type="Pfam" id="PF12724">
    <property type="entry name" value="Flavodoxin_5"/>
    <property type="match status" value="1"/>
</dbReference>
<dbReference type="InterPro" id="IPR029039">
    <property type="entry name" value="Flavoprotein-like_sf"/>
</dbReference>
<keyword evidence="4" id="KW-1185">Reference proteome</keyword>
<reference evidence="3 4" key="1">
    <citation type="submission" date="2017-11" db="EMBL/GenBank/DDBJ databases">
        <title>Isolation and Characterization of Family Methanocellaceae Species from Potential Methane Hydrate Area Offshore Southwestern Taiwan.</title>
        <authorList>
            <person name="Zhang W.-L."/>
            <person name="Chen W.-C."/>
            <person name="Lai M.-C."/>
            <person name="Chen S.-C."/>
        </authorList>
    </citation>
    <scope>NUCLEOTIDE SEQUENCE [LARGE SCALE GENOMIC DNA]</scope>
    <source>
        <strain evidence="3 4">CWC-04</strain>
    </source>
</reference>
<accession>A0AAP2RAF4</accession>
<keyword evidence="1" id="KW-0472">Membrane</keyword>
<comment type="caution">
    <text evidence="3">The sequence shown here is derived from an EMBL/GenBank/DDBJ whole genome shotgun (WGS) entry which is preliminary data.</text>
</comment>
<feature type="transmembrane region" description="Helical" evidence="1">
    <location>
        <begin position="84"/>
        <end position="101"/>
    </location>
</feature>
<dbReference type="InterPro" id="IPR026816">
    <property type="entry name" value="Flavodoxin_dom"/>
</dbReference>
<evidence type="ECO:0000313" key="3">
    <source>
        <dbReference type="EMBL" id="MCD1293407.1"/>
    </source>
</evidence>
<name>A0AAP2RAF4_9EURY</name>
<dbReference type="Proteomes" id="UP001320159">
    <property type="component" value="Unassembled WGS sequence"/>
</dbReference>
<dbReference type="EMBL" id="PGCK01000001">
    <property type="protein sequence ID" value="MCD1293407.1"/>
    <property type="molecule type" value="Genomic_DNA"/>
</dbReference>
<dbReference type="SUPFAM" id="SSF52218">
    <property type="entry name" value="Flavoproteins"/>
    <property type="match status" value="1"/>
</dbReference>